<evidence type="ECO:0000256" key="13">
    <source>
        <dbReference type="ARBA" id="ARBA00023211"/>
    </source>
</evidence>
<evidence type="ECO:0000256" key="5">
    <source>
        <dbReference type="ARBA" id="ARBA00010810"/>
    </source>
</evidence>
<dbReference type="UniPathway" id="UPA00378"/>
<accession>A0A1W1BR59</accession>
<feature type="transmembrane region" description="Helical" evidence="14">
    <location>
        <begin position="182"/>
        <end position="213"/>
    </location>
</feature>
<dbReference type="EC" id="2.4.99.18" evidence="18"/>
<reference evidence="18" key="1">
    <citation type="submission" date="2016-10" db="EMBL/GenBank/DDBJ databases">
        <authorList>
            <person name="de Groot N.N."/>
        </authorList>
    </citation>
    <scope>NUCLEOTIDE SEQUENCE</scope>
</reference>
<evidence type="ECO:0000259" key="17">
    <source>
        <dbReference type="Pfam" id="PF21436"/>
    </source>
</evidence>
<comment type="cofactor">
    <cofactor evidence="1">
        <name>Mn(2+)</name>
        <dbReference type="ChEBI" id="CHEBI:29035"/>
    </cofactor>
</comment>
<keyword evidence="9" id="KW-0479">Metal-binding</keyword>
<feature type="transmembrane region" description="Helical" evidence="14">
    <location>
        <begin position="328"/>
        <end position="345"/>
    </location>
</feature>
<feature type="transmembrane region" description="Helical" evidence="14">
    <location>
        <begin position="225"/>
        <end position="254"/>
    </location>
</feature>
<comment type="cofactor">
    <cofactor evidence="2">
        <name>Mg(2+)</name>
        <dbReference type="ChEBI" id="CHEBI:18420"/>
    </cofactor>
</comment>
<feature type="transmembrane region" description="Helical" evidence="14">
    <location>
        <begin position="266"/>
        <end position="288"/>
    </location>
</feature>
<evidence type="ECO:0000256" key="2">
    <source>
        <dbReference type="ARBA" id="ARBA00001946"/>
    </source>
</evidence>
<feature type="domain" description="Oligosaccharyl transferase STT3 N-terminal" evidence="15">
    <location>
        <begin position="14"/>
        <end position="415"/>
    </location>
</feature>
<dbReference type="GO" id="GO:0004579">
    <property type="term" value="F:dolichyl-diphosphooligosaccharide-protein glycotransferase activity"/>
    <property type="evidence" value="ECO:0007669"/>
    <property type="project" value="UniProtKB-EC"/>
</dbReference>
<dbReference type="PANTHER" id="PTHR13872">
    <property type="entry name" value="DOLICHYL-DIPHOSPHOOLIGOSACCHARIDE--PROTEIN GLYCOSYLTRANSFERASE SUBUNIT"/>
    <property type="match status" value="1"/>
</dbReference>
<dbReference type="InterPro" id="IPR048307">
    <property type="entry name" value="STT3_N"/>
</dbReference>
<evidence type="ECO:0000256" key="12">
    <source>
        <dbReference type="ARBA" id="ARBA00023136"/>
    </source>
</evidence>
<dbReference type="InterPro" id="IPR048999">
    <property type="entry name" value="STT3-PglB_core"/>
</dbReference>
<feature type="transmembrane region" description="Helical" evidence="14">
    <location>
        <begin position="374"/>
        <end position="391"/>
    </location>
</feature>
<evidence type="ECO:0000256" key="7">
    <source>
        <dbReference type="ARBA" id="ARBA00022679"/>
    </source>
</evidence>
<dbReference type="EMBL" id="FPHE01000066">
    <property type="protein sequence ID" value="SFV55965.1"/>
    <property type="molecule type" value="Genomic_DNA"/>
</dbReference>
<evidence type="ECO:0000256" key="10">
    <source>
        <dbReference type="ARBA" id="ARBA00022842"/>
    </source>
</evidence>
<evidence type="ECO:0000256" key="4">
    <source>
        <dbReference type="ARBA" id="ARBA00004922"/>
    </source>
</evidence>
<feature type="transmembrane region" description="Helical" evidence="14">
    <location>
        <begin position="403"/>
        <end position="423"/>
    </location>
</feature>
<comment type="subcellular location">
    <subcellularLocation>
        <location evidence="3">Endomembrane system</location>
        <topology evidence="3">Multi-pass membrane protein</topology>
    </subcellularLocation>
</comment>
<keyword evidence="10" id="KW-0460">Magnesium</keyword>
<evidence type="ECO:0000259" key="16">
    <source>
        <dbReference type="Pfam" id="PF18527"/>
    </source>
</evidence>
<dbReference type="Pfam" id="PF21436">
    <property type="entry name" value="STT3-PglB_core"/>
    <property type="match status" value="1"/>
</dbReference>
<keyword evidence="11 14" id="KW-1133">Transmembrane helix</keyword>
<comment type="pathway">
    <text evidence="4">Protein modification; protein glycosylation.</text>
</comment>
<feature type="transmembrane region" description="Helical" evidence="14">
    <location>
        <begin position="157"/>
        <end position="175"/>
    </location>
</feature>
<sequence length="696" mass="80171">MFKDNDLGWKEITILVVVAYLFSFAVRLIWVFQFHDNPNFFWHDQLMINTNDGYFFASAVEYLLTGAHADNPRVGIAINSYPGMVYASYYLTKFTPMSLETTILYAPAIISSLVVIPIVLTGKLIKLPWVGFFAALLGSIVWSYYNRTMVGYYDSDMFSVLLQFTVLYLFLLTIYSKEDKNILWLAFFILIYPLFYPQGLSLIYAIFFLWVVYQLIFQRADKNSYLFIIIASVSLWAVPIWTKIAIIVLLFIFIEKIKQQLDIKKFFYLTLFSLLIFFLFGNVFTLIISKVMIYIERGVKEEGLHFYQVIQTVREAGSISWETVANRIIGGEILLLVAIFGYLLLVIKHKQFFIALPLIGVGVFAHWAGLRFTVYAVPVAAFSVIYLFYFLSKQISDKKARYALFVIASILSLYPNITHIIGYKVPTVLNKAEVEDLTKLDKIADSKDYTLAWWDYGYPIWFYSDTSSLIDGAKHHNDNFIISKLMFSTSPTQVANLSRLAVETYVDSNYSIVTNTIFNAKENPNRLLNALKKSDFKLPQKTRDVYLYLPYKMMRIFPTVGVFGNINLKTGKKLRNVFFSPTRIVKQHGAELILANGIRLNLAHGILSMGKQQVGVYRLDGVEYRPNGKSIVNSQLKNINGSYCVVFLKSYGAVVIMDRETYNSTYVQMFMLEKYDKNLFELVVSSPYSKIYKIKR</sequence>
<gene>
    <name evidence="18" type="ORF">MNB_SV-12-1794</name>
</gene>
<feature type="domain" description="STT3/PglB/AglB core" evidence="17">
    <location>
        <begin position="446"/>
        <end position="570"/>
    </location>
</feature>
<evidence type="ECO:0000256" key="1">
    <source>
        <dbReference type="ARBA" id="ARBA00001936"/>
    </source>
</evidence>
<keyword evidence="6 18" id="KW-0328">Glycosyltransferase</keyword>
<comment type="similarity">
    <text evidence="5">Belongs to the STT3 family.</text>
</comment>
<feature type="transmembrane region" description="Helical" evidence="14">
    <location>
        <begin position="12"/>
        <end position="32"/>
    </location>
</feature>
<evidence type="ECO:0000256" key="11">
    <source>
        <dbReference type="ARBA" id="ARBA00022989"/>
    </source>
</evidence>
<evidence type="ECO:0000259" key="15">
    <source>
        <dbReference type="Pfam" id="PF02516"/>
    </source>
</evidence>
<feature type="domain" description="STT3 subunit PglB C-terminal" evidence="16">
    <location>
        <begin position="578"/>
        <end position="657"/>
    </location>
</feature>
<dbReference type="GO" id="GO:0046872">
    <property type="term" value="F:metal ion binding"/>
    <property type="evidence" value="ECO:0007669"/>
    <property type="project" value="UniProtKB-KW"/>
</dbReference>
<proteinExistence type="inferred from homology"/>
<evidence type="ECO:0000256" key="3">
    <source>
        <dbReference type="ARBA" id="ARBA00004127"/>
    </source>
</evidence>
<dbReference type="GO" id="GO:0012505">
    <property type="term" value="C:endomembrane system"/>
    <property type="evidence" value="ECO:0007669"/>
    <property type="project" value="UniProtKB-SubCell"/>
</dbReference>
<keyword evidence="8 14" id="KW-0812">Transmembrane</keyword>
<dbReference type="AlphaFoldDB" id="A0A1W1BR59"/>
<evidence type="ECO:0000256" key="8">
    <source>
        <dbReference type="ARBA" id="ARBA00022692"/>
    </source>
</evidence>
<dbReference type="GO" id="GO:0016020">
    <property type="term" value="C:membrane"/>
    <property type="evidence" value="ECO:0007669"/>
    <property type="project" value="InterPro"/>
</dbReference>
<dbReference type="Pfam" id="PF02516">
    <property type="entry name" value="STT3"/>
    <property type="match status" value="1"/>
</dbReference>
<dbReference type="Gene3D" id="3.40.1380.40">
    <property type="match status" value="1"/>
</dbReference>
<dbReference type="InterPro" id="IPR041563">
    <property type="entry name" value="STT3_PglB_C"/>
</dbReference>
<name>A0A1W1BR59_9ZZZZ</name>
<evidence type="ECO:0000313" key="18">
    <source>
        <dbReference type="EMBL" id="SFV55965.1"/>
    </source>
</evidence>
<evidence type="ECO:0000256" key="9">
    <source>
        <dbReference type="ARBA" id="ARBA00022723"/>
    </source>
</evidence>
<dbReference type="InterPro" id="IPR003674">
    <property type="entry name" value="Oligo_trans_STT3"/>
</dbReference>
<dbReference type="PANTHER" id="PTHR13872:SF1">
    <property type="entry name" value="DOLICHYL-DIPHOSPHOOLIGOSACCHARIDE--PROTEIN GLYCOSYLTRANSFERASE SUBUNIT STT3B"/>
    <property type="match status" value="1"/>
</dbReference>
<organism evidence="18">
    <name type="scientific">hydrothermal vent metagenome</name>
    <dbReference type="NCBI Taxonomy" id="652676"/>
    <lineage>
        <taxon>unclassified sequences</taxon>
        <taxon>metagenomes</taxon>
        <taxon>ecological metagenomes</taxon>
    </lineage>
</organism>
<keyword evidence="13" id="KW-0464">Manganese</keyword>
<keyword evidence="12 14" id="KW-0472">Membrane</keyword>
<dbReference type="Pfam" id="PF18527">
    <property type="entry name" value="STT3_PglB_C"/>
    <property type="match status" value="1"/>
</dbReference>
<feature type="transmembrane region" description="Helical" evidence="14">
    <location>
        <begin position="127"/>
        <end position="145"/>
    </location>
</feature>
<evidence type="ECO:0000256" key="6">
    <source>
        <dbReference type="ARBA" id="ARBA00022676"/>
    </source>
</evidence>
<evidence type="ECO:0000256" key="14">
    <source>
        <dbReference type="SAM" id="Phobius"/>
    </source>
</evidence>
<feature type="transmembrane region" description="Helical" evidence="14">
    <location>
        <begin position="352"/>
        <end position="368"/>
    </location>
</feature>
<keyword evidence="7 18" id="KW-0808">Transferase</keyword>
<protein>
    <submittedName>
        <fullName evidence="18">Oligosaccharyltransferase PglB</fullName>
        <ecNumber evidence="18">2.4.99.18</ecNumber>
    </submittedName>
</protein>
<feature type="transmembrane region" description="Helical" evidence="14">
    <location>
        <begin position="102"/>
        <end position="120"/>
    </location>
</feature>